<protein>
    <recommendedName>
        <fullName evidence="2">PPM-type phosphatase domain-containing protein</fullName>
    </recommendedName>
</protein>
<evidence type="ECO:0000256" key="1">
    <source>
        <dbReference type="ARBA" id="ARBA00022801"/>
    </source>
</evidence>
<dbReference type="Pfam" id="PF07228">
    <property type="entry name" value="SpoIIE"/>
    <property type="match status" value="1"/>
</dbReference>
<dbReference type="PANTHER" id="PTHR43156:SF9">
    <property type="entry name" value="HAMP DOMAIN-CONTAINING PROTEIN"/>
    <property type="match status" value="1"/>
</dbReference>
<feature type="domain" description="PPM-type phosphatase" evidence="2">
    <location>
        <begin position="1"/>
        <end position="219"/>
    </location>
</feature>
<comment type="caution">
    <text evidence="3">The sequence shown here is derived from an EMBL/GenBank/DDBJ whole genome shotgun (WGS) entry which is preliminary data.</text>
</comment>
<reference evidence="3" key="1">
    <citation type="journal article" date="2015" name="Nature">
        <title>Complex archaea that bridge the gap between prokaryotes and eukaryotes.</title>
        <authorList>
            <person name="Spang A."/>
            <person name="Saw J.H."/>
            <person name="Jorgensen S.L."/>
            <person name="Zaremba-Niedzwiedzka K."/>
            <person name="Martijn J."/>
            <person name="Lind A.E."/>
            <person name="van Eijk R."/>
            <person name="Schleper C."/>
            <person name="Guy L."/>
            <person name="Ettema T.J."/>
        </authorList>
    </citation>
    <scope>NUCLEOTIDE SEQUENCE</scope>
</reference>
<organism evidence="3">
    <name type="scientific">marine sediment metagenome</name>
    <dbReference type="NCBI Taxonomy" id="412755"/>
    <lineage>
        <taxon>unclassified sequences</taxon>
        <taxon>metagenomes</taxon>
        <taxon>ecological metagenomes</taxon>
    </lineage>
</organism>
<feature type="non-terminal residue" evidence="3">
    <location>
        <position position="1"/>
    </location>
</feature>
<evidence type="ECO:0000313" key="3">
    <source>
        <dbReference type="EMBL" id="KKK96335.1"/>
    </source>
</evidence>
<name>A0A0F9ADI9_9ZZZZ</name>
<gene>
    <name evidence="3" type="ORF">LCGC14_2663810</name>
</gene>
<dbReference type="EMBL" id="LAZR01046532">
    <property type="protein sequence ID" value="KKK96335.1"/>
    <property type="molecule type" value="Genomic_DNA"/>
</dbReference>
<proteinExistence type="predicted"/>
<dbReference type="InterPro" id="IPR036457">
    <property type="entry name" value="PPM-type-like_dom_sf"/>
</dbReference>
<dbReference type="Gene3D" id="3.60.40.10">
    <property type="entry name" value="PPM-type phosphatase domain"/>
    <property type="match status" value="1"/>
</dbReference>
<dbReference type="InterPro" id="IPR001932">
    <property type="entry name" value="PPM-type_phosphatase-like_dom"/>
</dbReference>
<dbReference type="AlphaFoldDB" id="A0A0F9ADI9"/>
<dbReference type="InterPro" id="IPR052016">
    <property type="entry name" value="Bact_Sigma-Reg"/>
</dbReference>
<accession>A0A0F9ADI9</accession>
<keyword evidence="1" id="KW-0378">Hydrolase</keyword>
<dbReference type="SMART" id="SM00331">
    <property type="entry name" value="PP2C_SIG"/>
    <property type="match status" value="1"/>
</dbReference>
<dbReference type="GO" id="GO:0016791">
    <property type="term" value="F:phosphatase activity"/>
    <property type="evidence" value="ECO:0007669"/>
    <property type="project" value="TreeGrafter"/>
</dbReference>
<evidence type="ECO:0000259" key="2">
    <source>
        <dbReference type="SMART" id="SM00331"/>
    </source>
</evidence>
<dbReference type="PANTHER" id="PTHR43156">
    <property type="entry name" value="STAGE II SPORULATION PROTEIN E-RELATED"/>
    <property type="match status" value="1"/>
</dbReference>
<sequence>VLYKPRDIVSGDFYWVAEVEDNKHIIIAADCTGHGVPGAFMSMLGVSFLNEIILNKGITQPDLILNALREDVMRSLKQMEESSDVKDGMDMCVCLYDSEKQSLQYAGANNPLWIISKGELSEIKADKMPVSIHEAMRPYINHWVDLKKGDTFYIFSDGFADQFGGPNQKKFLSKNFKRVLGELQKKSMLDQGAELDVMFEEWRKDVEQIDDVTIIGVRV</sequence>